<dbReference type="Proteomes" id="UP000186997">
    <property type="component" value="Unassembled WGS sequence"/>
</dbReference>
<accession>A0A1R3WH21</accession>
<protein>
    <submittedName>
        <fullName evidence="2">Uncharacterized protein</fullName>
    </submittedName>
</protein>
<reference evidence="3" key="1">
    <citation type="submission" date="2017-01" db="EMBL/GenBank/DDBJ databases">
        <authorList>
            <person name="Varghese N."/>
            <person name="Submissions S."/>
        </authorList>
    </citation>
    <scope>NUCLEOTIDE SEQUENCE [LARGE SCALE GENOMIC DNA]</scope>
    <source>
        <strain evidence="3">DSM 29591</strain>
    </source>
</reference>
<keyword evidence="3" id="KW-1185">Reference proteome</keyword>
<evidence type="ECO:0000313" key="2">
    <source>
        <dbReference type="EMBL" id="SIT77132.1"/>
    </source>
</evidence>
<sequence>MRQVVQADEHDTRCGSGAGTDQQAGAYIERPMTGSWTCIKSSTPSIRDISFIRPQPRSC</sequence>
<proteinExistence type="predicted"/>
<evidence type="ECO:0000313" key="3">
    <source>
        <dbReference type="Proteomes" id="UP000186997"/>
    </source>
</evidence>
<evidence type="ECO:0000256" key="1">
    <source>
        <dbReference type="SAM" id="MobiDB-lite"/>
    </source>
</evidence>
<dbReference type="EMBL" id="FTPR01000001">
    <property type="protein sequence ID" value="SIT77132.1"/>
    <property type="molecule type" value="Genomic_DNA"/>
</dbReference>
<gene>
    <name evidence="2" type="ORF">SAMN05421665_0504</name>
</gene>
<name>A0A1R3WH21_9RHOB</name>
<organism evidence="2 3">
    <name type="scientific">Yoonia rosea</name>
    <dbReference type="NCBI Taxonomy" id="287098"/>
    <lineage>
        <taxon>Bacteria</taxon>
        <taxon>Pseudomonadati</taxon>
        <taxon>Pseudomonadota</taxon>
        <taxon>Alphaproteobacteria</taxon>
        <taxon>Rhodobacterales</taxon>
        <taxon>Paracoccaceae</taxon>
        <taxon>Yoonia</taxon>
    </lineage>
</organism>
<dbReference type="AlphaFoldDB" id="A0A1R3WH21"/>
<feature type="region of interest" description="Disordered" evidence="1">
    <location>
        <begin position="1"/>
        <end position="22"/>
    </location>
</feature>
<dbReference type="STRING" id="287098.SAMN05421665_0504"/>